<evidence type="ECO:0000256" key="1">
    <source>
        <dbReference type="ARBA" id="ARBA00001954"/>
    </source>
</evidence>
<evidence type="ECO:0000256" key="5">
    <source>
        <dbReference type="ARBA" id="ARBA00023004"/>
    </source>
</evidence>
<evidence type="ECO:0000256" key="2">
    <source>
        <dbReference type="ARBA" id="ARBA00022723"/>
    </source>
</evidence>
<dbReference type="EMBL" id="KZ857582">
    <property type="protein sequence ID" value="RDX40151.1"/>
    <property type="molecule type" value="Genomic_DNA"/>
</dbReference>
<dbReference type="Pfam" id="PF12851">
    <property type="entry name" value="Tet_JBP"/>
    <property type="match status" value="1"/>
</dbReference>
<dbReference type="AlphaFoldDB" id="A0A371CIQ4"/>
<dbReference type="Proteomes" id="UP000256964">
    <property type="component" value="Unassembled WGS sequence"/>
</dbReference>
<dbReference type="OrthoDB" id="2744819at2759"/>
<dbReference type="Gene3D" id="3.60.130.30">
    <property type="match status" value="1"/>
</dbReference>
<dbReference type="GO" id="GO:0046872">
    <property type="term" value="F:metal ion binding"/>
    <property type="evidence" value="ECO:0007669"/>
    <property type="project" value="UniProtKB-KW"/>
</dbReference>
<keyword evidence="4" id="KW-0560">Oxidoreductase</keyword>
<dbReference type="STRING" id="139420.A0A371CIQ4"/>
<evidence type="ECO:0000256" key="4">
    <source>
        <dbReference type="ARBA" id="ARBA00023002"/>
    </source>
</evidence>
<protein>
    <recommendedName>
        <fullName evidence="6">2OGFeDO JBP1/TET oxygenase domain-containing protein</fullName>
    </recommendedName>
</protein>
<comment type="cofactor">
    <cofactor evidence="1">
        <name>Fe(2+)</name>
        <dbReference type="ChEBI" id="CHEBI:29033"/>
    </cofactor>
</comment>
<keyword evidence="3" id="KW-0223">Dioxygenase</keyword>
<sequence>MLQQGPDARPVASEVLRGEEGALWTRALQVCGGLTDGILAVTHPAQYRAGFDAQIKMSMRASELRPYISQWPFAYTAVQVMVNRLTIHHRDKTGRPGWFDLLLSFGTYGNTAVVAFRNLGASVPYGTGSAVMVNSRVVIHAVPEVPPDRICYAFFMSDVALEWLGIEDPGWSKVGDRRRGE</sequence>
<evidence type="ECO:0000313" key="7">
    <source>
        <dbReference type="EMBL" id="RDX40151.1"/>
    </source>
</evidence>
<name>A0A371CIQ4_9APHY</name>
<evidence type="ECO:0000259" key="6">
    <source>
        <dbReference type="Pfam" id="PF12851"/>
    </source>
</evidence>
<reference evidence="7 8" key="1">
    <citation type="journal article" date="2018" name="Biotechnol. Biofuels">
        <title>Integrative visual omics of the white-rot fungus Polyporus brumalis exposes the biotechnological potential of its oxidative enzymes for delignifying raw plant biomass.</title>
        <authorList>
            <person name="Miyauchi S."/>
            <person name="Rancon A."/>
            <person name="Drula E."/>
            <person name="Hage H."/>
            <person name="Chaduli D."/>
            <person name="Favel A."/>
            <person name="Grisel S."/>
            <person name="Henrissat B."/>
            <person name="Herpoel-Gimbert I."/>
            <person name="Ruiz-Duenas F.J."/>
            <person name="Chevret D."/>
            <person name="Hainaut M."/>
            <person name="Lin J."/>
            <person name="Wang M."/>
            <person name="Pangilinan J."/>
            <person name="Lipzen A."/>
            <person name="Lesage-Meessen L."/>
            <person name="Navarro D."/>
            <person name="Riley R."/>
            <person name="Grigoriev I.V."/>
            <person name="Zhou S."/>
            <person name="Raouche S."/>
            <person name="Rosso M.N."/>
        </authorList>
    </citation>
    <scope>NUCLEOTIDE SEQUENCE [LARGE SCALE GENOMIC DNA]</scope>
    <source>
        <strain evidence="7 8">BRFM 1820</strain>
    </source>
</reference>
<keyword evidence="5" id="KW-0408">Iron</keyword>
<feature type="domain" description="2OGFeDO JBP1/TET oxygenase" evidence="6">
    <location>
        <begin position="33"/>
        <end position="156"/>
    </location>
</feature>
<evidence type="ECO:0000256" key="3">
    <source>
        <dbReference type="ARBA" id="ARBA00022964"/>
    </source>
</evidence>
<organism evidence="7 8">
    <name type="scientific">Lentinus brumalis</name>
    <dbReference type="NCBI Taxonomy" id="2498619"/>
    <lineage>
        <taxon>Eukaryota</taxon>
        <taxon>Fungi</taxon>
        <taxon>Dikarya</taxon>
        <taxon>Basidiomycota</taxon>
        <taxon>Agaricomycotina</taxon>
        <taxon>Agaricomycetes</taxon>
        <taxon>Polyporales</taxon>
        <taxon>Polyporaceae</taxon>
        <taxon>Lentinus</taxon>
    </lineage>
</organism>
<dbReference type="InterPro" id="IPR024779">
    <property type="entry name" value="2OGFeDO_JBP1/TET_oxygenase_dom"/>
</dbReference>
<keyword evidence="2" id="KW-0479">Metal-binding</keyword>
<accession>A0A371CIQ4</accession>
<gene>
    <name evidence="7" type="ORF">OH76DRAFT_1366658</name>
</gene>
<dbReference type="GO" id="GO:0051213">
    <property type="term" value="F:dioxygenase activity"/>
    <property type="evidence" value="ECO:0007669"/>
    <property type="project" value="UniProtKB-KW"/>
</dbReference>
<keyword evidence="8" id="KW-1185">Reference proteome</keyword>
<evidence type="ECO:0000313" key="8">
    <source>
        <dbReference type="Proteomes" id="UP000256964"/>
    </source>
</evidence>
<proteinExistence type="predicted"/>